<evidence type="ECO:0000313" key="7">
    <source>
        <dbReference type="EMBL" id="KAL1858067.1"/>
    </source>
</evidence>
<dbReference type="InterPro" id="IPR001425">
    <property type="entry name" value="Arc/bac/fun_rhodopsins"/>
</dbReference>
<evidence type="ECO:0000256" key="2">
    <source>
        <dbReference type="ARBA" id="ARBA00008130"/>
    </source>
</evidence>
<evidence type="ECO:0000256" key="6">
    <source>
        <dbReference type="SAM" id="Phobius"/>
    </source>
</evidence>
<keyword evidence="8" id="KW-1185">Reference proteome</keyword>
<evidence type="ECO:0000256" key="5">
    <source>
        <dbReference type="ARBA" id="ARBA00023136"/>
    </source>
</evidence>
<reference evidence="7 8" key="1">
    <citation type="journal article" date="2024" name="Commun. Biol.">
        <title>Comparative genomic analysis of thermophilic fungi reveals convergent evolutionary adaptations and gene losses.</title>
        <authorList>
            <person name="Steindorff A.S."/>
            <person name="Aguilar-Pontes M.V."/>
            <person name="Robinson A.J."/>
            <person name="Andreopoulos B."/>
            <person name="LaButti K."/>
            <person name="Kuo A."/>
            <person name="Mondo S."/>
            <person name="Riley R."/>
            <person name="Otillar R."/>
            <person name="Haridas S."/>
            <person name="Lipzen A."/>
            <person name="Grimwood J."/>
            <person name="Schmutz J."/>
            <person name="Clum A."/>
            <person name="Reid I.D."/>
            <person name="Moisan M.C."/>
            <person name="Butler G."/>
            <person name="Nguyen T.T.M."/>
            <person name="Dewar K."/>
            <person name="Conant G."/>
            <person name="Drula E."/>
            <person name="Henrissat B."/>
            <person name="Hansel C."/>
            <person name="Singer S."/>
            <person name="Hutchinson M.I."/>
            <person name="de Vries R.P."/>
            <person name="Natvig D.O."/>
            <person name="Powell A.J."/>
            <person name="Tsang A."/>
            <person name="Grigoriev I.V."/>
        </authorList>
    </citation>
    <scope>NUCLEOTIDE SEQUENCE [LARGE SCALE GENOMIC DNA]</scope>
    <source>
        <strain evidence="7 8">ATCC 24622</strain>
    </source>
</reference>
<comment type="subcellular location">
    <subcellularLocation>
        <location evidence="1">Membrane</location>
        <topology evidence="1">Multi-pass membrane protein</topology>
    </subcellularLocation>
</comment>
<feature type="transmembrane region" description="Helical" evidence="6">
    <location>
        <begin position="27"/>
        <end position="48"/>
    </location>
</feature>
<dbReference type="Proteomes" id="UP001586593">
    <property type="component" value="Unassembled WGS sequence"/>
</dbReference>
<keyword evidence="4 6" id="KW-1133">Transmembrane helix</keyword>
<sequence>MGNRALQTNAGVFRHANLQITRRGSDWYFTVCALMGAATIAFLATGLRRHGVRRLFHWLLATATFVSTIAYYAMGSNLGQVPIRAEWQARNSQTRSAGTREVFYVRYIDWFVTSPLLLLSLLLVARLPCGGSTSSASPPSCSYCGSCCGTAAATPRR</sequence>
<organism evidence="7 8">
    <name type="scientific">Phialemonium thermophilum</name>
    <dbReference type="NCBI Taxonomy" id="223376"/>
    <lineage>
        <taxon>Eukaryota</taxon>
        <taxon>Fungi</taxon>
        <taxon>Dikarya</taxon>
        <taxon>Ascomycota</taxon>
        <taxon>Pezizomycotina</taxon>
        <taxon>Sordariomycetes</taxon>
        <taxon>Sordariomycetidae</taxon>
        <taxon>Cephalothecales</taxon>
        <taxon>Cephalothecaceae</taxon>
        <taxon>Phialemonium</taxon>
    </lineage>
</organism>
<protein>
    <submittedName>
        <fullName evidence="7">Uncharacterized protein</fullName>
    </submittedName>
</protein>
<keyword evidence="3 6" id="KW-0812">Transmembrane</keyword>
<accession>A0ABR3WBE3</accession>
<evidence type="ECO:0000256" key="4">
    <source>
        <dbReference type="ARBA" id="ARBA00022989"/>
    </source>
</evidence>
<name>A0ABR3WBE3_9PEZI</name>
<keyword evidence="5 6" id="KW-0472">Membrane</keyword>
<evidence type="ECO:0000256" key="1">
    <source>
        <dbReference type="ARBA" id="ARBA00004141"/>
    </source>
</evidence>
<dbReference type="Pfam" id="PF01036">
    <property type="entry name" value="Bac_rhodopsin"/>
    <property type="match status" value="1"/>
</dbReference>
<comment type="similarity">
    <text evidence="2">Belongs to the archaeal/bacterial/fungal opsin family.</text>
</comment>
<dbReference type="SMART" id="SM01021">
    <property type="entry name" value="Bac_rhodopsin"/>
    <property type="match status" value="1"/>
</dbReference>
<dbReference type="PANTHER" id="PTHR28286:SF1">
    <property type="entry name" value="30 KDA HEAT SHOCK PROTEIN-RELATED"/>
    <property type="match status" value="1"/>
</dbReference>
<dbReference type="Gene3D" id="1.20.1070.10">
    <property type="entry name" value="Rhodopsin 7-helix transmembrane proteins"/>
    <property type="match status" value="1"/>
</dbReference>
<feature type="transmembrane region" description="Helical" evidence="6">
    <location>
        <begin position="55"/>
        <end position="74"/>
    </location>
</feature>
<evidence type="ECO:0000313" key="8">
    <source>
        <dbReference type="Proteomes" id="UP001586593"/>
    </source>
</evidence>
<proteinExistence type="inferred from homology"/>
<gene>
    <name evidence="7" type="ORF">VTK73DRAFT_7972</name>
</gene>
<dbReference type="EMBL" id="JAZHXJ010000542">
    <property type="protein sequence ID" value="KAL1858067.1"/>
    <property type="molecule type" value="Genomic_DNA"/>
</dbReference>
<feature type="transmembrane region" description="Helical" evidence="6">
    <location>
        <begin position="107"/>
        <end position="125"/>
    </location>
</feature>
<comment type="caution">
    <text evidence="7">The sequence shown here is derived from an EMBL/GenBank/DDBJ whole genome shotgun (WGS) entry which is preliminary data.</text>
</comment>
<dbReference type="PANTHER" id="PTHR28286">
    <property type="match status" value="1"/>
</dbReference>
<evidence type="ECO:0000256" key="3">
    <source>
        <dbReference type="ARBA" id="ARBA00022692"/>
    </source>
</evidence>
<dbReference type="SUPFAM" id="SSF81321">
    <property type="entry name" value="Family A G protein-coupled receptor-like"/>
    <property type="match status" value="1"/>
</dbReference>